<comment type="similarity">
    <text evidence="2 10">Belongs to the glycosyltransferase 31 family.</text>
</comment>
<gene>
    <name evidence="11" type="primary">B3GNT6</name>
    <name evidence="11" type="ORF">L345_13456</name>
</gene>
<name>V8NEU7_OPHHA</name>
<keyword evidence="3 10" id="KW-0328">Glycosyltransferase</keyword>
<comment type="caution">
    <text evidence="11">The sequence shown here is derived from an EMBL/GenBank/DDBJ whole genome shotgun (WGS) entry which is preliminary data.</text>
</comment>
<dbReference type="EC" id="2.4.1.-" evidence="10"/>
<keyword evidence="12" id="KW-1185">Reference proteome</keyword>
<feature type="non-terminal residue" evidence="11">
    <location>
        <position position="1"/>
    </location>
</feature>
<dbReference type="GO" id="GO:0006493">
    <property type="term" value="P:protein O-linked glycosylation"/>
    <property type="evidence" value="ECO:0007669"/>
    <property type="project" value="TreeGrafter"/>
</dbReference>
<evidence type="ECO:0000256" key="4">
    <source>
        <dbReference type="ARBA" id="ARBA00022679"/>
    </source>
</evidence>
<evidence type="ECO:0000313" key="12">
    <source>
        <dbReference type="Proteomes" id="UP000018936"/>
    </source>
</evidence>
<organism evidence="11 12">
    <name type="scientific">Ophiophagus hannah</name>
    <name type="common">King cobra</name>
    <name type="synonym">Naja hannah</name>
    <dbReference type="NCBI Taxonomy" id="8665"/>
    <lineage>
        <taxon>Eukaryota</taxon>
        <taxon>Metazoa</taxon>
        <taxon>Chordata</taxon>
        <taxon>Craniata</taxon>
        <taxon>Vertebrata</taxon>
        <taxon>Euteleostomi</taxon>
        <taxon>Lepidosauria</taxon>
        <taxon>Squamata</taxon>
        <taxon>Bifurcata</taxon>
        <taxon>Unidentata</taxon>
        <taxon>Episquamata</taxon>
        <taxon>Toxicofera</taxon>
        <taxon>Serpentes</taxon>
        <taxon>Colubroidea</taxon>
        <taxon>Elapidae</taxon>
        <taxon>Elapinae</taxon>
        <taxon>Ophiophagus</taxon>
    </lineage>
</organism>
<evidence type="ECO:0000256" key="1">
    <source>
        <dbReference type="ARBA" id="ARBA00004323"/>
    </source>
</evidence>
<reference evidence="11 12" key="1">
    <citation type="journal article" date="2013" name="Proc. Natl. Acad. Sci. U.S.A.">
        <title>The king cobra genome reveals dynamic gene evolution and adaptation in the snake venom system.</title>
        <authorList>
            <person name="Vonk F.J."/>
            <person name="Casewell N.R."/>
            <person name="Henkel C.V."/>
            <person name="Heimberg A.M."/>
            <person name="Jansen H.J."/>
            <person name="McCleary R.J."/>
            <person name="Kerkkamp H.M."/>
            <person name="Vos R.A."/>
            <person name="Guerreiro I."/>
            <person name="Calvete J.J."/>
            <person name="Wuster W."/>
            <person name="Woods A.E."/>
            <person name="Logan J.M."/>
            <person name="Harrison R.A."/>
            <person name="Castoe T.A."/>
            <person name="de Koning A.P."/>
            <person name="Pollock D.D."/>
            <person name="Yandell M."/>
            <person name="Calderon D."/>
            <person name="Renjifo C."/>
            <person name="Currier R.B."/>
            <person name="Salgado D."/>
            <person name="Pla D."/>
            <person name="Sanz L."/>
            <person name="Hyder A.S."/>
            <person name="Ribeiro J.M."/>
            <person name="Arntzen J.W."/>
            <person name="van den Thillart G.E."/>
            <person name="Boetzer M."/>
            <person name="Pirovano W."/>
            <person name="Dirks R.P."/>
            <person name="Spaink H.P."/>
            <person name="Duboule D."/>
            <person name="McGlinn E."/>
            <person name="Kini R.M."/>
            <person name="Richardson M.K."/>
        </authorList>
    </citation>
    <scope>NUCLEOTIDE SEQUENCE</scope>
    <source>
        <tissue evidence="11">Blood</tissue>
    </source>
</reference>
<dbReference type="PANTHER" id="PTHR11214:SF378">
    <property type="entry name" value="BETA-1,3-GALACTOSYLTRANSFERASE 4"/>
    <property type="match status" value="1"/>
</dbReference>
<evidence type="ECO:0000313" key="11">
    <source>
        <dbReference type="EMBL" id="ETE60799.1"/>
    </source>
</evidence>
<dbReference type="Gene3D" id="3.90.550.50">
    <property type="match status" value="1"/>
</dbReference>
<keyword evidence="5" id="KW-0812">Transmembrane</keyword>
<dbReference type="InterPro" id="IPR002659">
    <property type="entry name" value="Glyco_trans_31"/>
</dbReference>
<sequence>MGSEALSSLAGLMSPSLLQTPSQPLLLPMTAMPPCWKSSLCRLTQLLARLLCSLATLLADDDIFLNLPALERHLEQLAGPPAAYLGYAYSHVAPIHNPYSQHYMPTSLYPEPVFLPYCSSSTYILSATSAATVLGAARLLPLLPVEDMFVALCTHHAGIARATWTIWPGLPTTCLMPAVYWEVLLSVHKVEPGNAVHVGGS</sequence>
<comment type="subcellular location">
    <subcellularLocation>
        <location evidence="1 10">Golgi apparatus membrane</location>
        <topology evidence="1 10">Single-pass type II membrane protein</topology>
    </subcellularLocation>
</comment>
<evidence type="ECO:0000256" key="3">
    <source>
        <dbReference type="ARBA" id="ARBA00022676"/>
    </source>
</evidence>
<keyword evidence="8 10" id="KW-0333">Golgi apparatus</keyword>
<protein>
    <recommendedName>
        <fullName evidence="10">Hexosyltransferase</fullName>
        <ecNumber evidence="10">2.4.1.-</ecNumber>
    </recommendedName>
</protein>
<dbReference type="PANTHER" id="PTHR11214">
    <property type="entry name" value="BETA-1,3-N-ACETYLGLUCOSAMINYLTRANSFERASE"/>
    <property type="match status" value="1"/>
</dbReference>
<dbReference type="GO" id="GO:0016758">
    <property type="term" value="F:hexosyltransferase activity"/>
    <property type="evidence" value="ECO:0007669"/>
    <property type="project" value="InterPro"/>
</dbReference>
<keyword evidence="4 11" id="KW-0808">Transferase</keyword>
<dbReference type="EMBL" id="AZIM01004389">
    <property type="protein sequence ID" value="ETE60799.1"/>
    <property type="molecule type" value="Genomic_DNA"/>
</dbReference>
<keyword evidence="6" id="KW-0735">Signal-anchor</keyword>
<keyword evidence="9" id="KW-0472">Membrane</keyword>
<dbReference type="Pfam" id="PF01762">
    <property type="entry name" value="Galactosyl_T"/>
    <property type="match status" value="1"/>
</dbReference>
<accession>V8NEU7</accession>
<proteinExistence type="inferred from homology"/>
<dbReference type="AlphaFoldDB" id="V8NEU7"/>
<evidence type="ECO:0000256" key="2">
    <source>
        <dbReference type="ARBA" id="ARBA00008661"/>
    </source>
</evidence>
<evidence type="ECO:0000256" key="10">
    <source>
        <dbReference type="RuleBase" id="RU363063"/>
    </source>
</evidence>
<evidence type="ECO:0000256" key="9">
    <source>
        <dbReference type="ARBA" id="ARBA00023136"/>
    </source>
</evidence>
<keyword evidence="7" id="KW-1133">Transmembrane helix</keyword>
<evidence type="ECO:0000256" key="6">
    <source>
        <dbReference type="ARBA" id="ARBA00022968"/>
    </source>
</evidence>
<evidence type="ECO:0000256" key="7">
    <source>
        <dbReference type="ARBA" id="ARBA00022989"/>
    </source>
</evidence>
<evidence type="ECO:0000256" key="8">
    <source>
        <dbReference type="ARBA" id="ARBA00023034"/>
    </source>
</evidence>
<dbReference type="Proteomes" id="UP000018936">
    <property type="component" value="Unassembled WGS sequence"/>
</dbReference>
<dbReference type="GO" id="GO:0000139">
    <property type="term" value="C:Golgi membrane"/>
    <property type="evidence" value="ECO:0007669"/>
    <property type="project" value="UniProtKB-SubCell"/>
</dbReference>
<evidence type="ECO:0000256" key="5">
    <source>
        <dbReference type="ARBA" id="ARBA00022692"/>
    </source>
</evidence>